<evidence type="ECO:0000259" key="5">
    <source>
        <dbReference type="Pfam" id="PF02780"/>
    </source>
</evidence>
<dbReference type="PANTHER" id="PTHR43322:SF5">
    <property type="entry name" value="1-DEOXY-D-XYLULOSE-5-PHOSPHATE SYNTHASE, CHLOROPLASTIC"/>
    <property type="match status" value="1"/>
</dbReference>
<dbReference type="RefSeq" id="WP_280843005.1">
    <property type="nucleotide sequence ID" value="NZ_JAGIZB010000033.1"/>
</dbReference>
<comment type="caution">
    <text evidence="6">The sequence shown here is derived from an EMBL/GenBank/DDBJ whole genome shotgun (WGS) entry which is preliminary data.</text>
</comment>
<accession>A0ABS4AJZ7</accession>
<dbReference type="InterPro" id="IPR009014">
    <property type="entry name" value="Transketo_C/PFOR_II"/>
</dbReference>
<organism evidence="6 7">
    <name type="scientific">Pararoseomonas baculiformis</name>
    <dbReference type="NCBI Taxonomy" id="2820812"/>
    <lineage>
        <taxon>Bacteria</taxon>
        <taxon>Pseudomonadati</taxon>
        <taxon>Pseudomonadota</taxon>
        <taxon>Alphaproteobacteria</taxon>
        <taxon>Acetobacterales</taxon>
        <taxon>Acetobacteraceae</taxon>
        <taxon>Pararoseomonas</taxon>
    </lineage>
</organism>
<dbReference type="GO" id="GO:0008661">
    <property type="term" value="F:1-deoxy-D-xylulose-5-phosphate synthase activity"/>
    <property type="evidence" value="ECO:0007669"/>
    <property type="project" value="UniProtKB-EC"/>
</dbReference>
<evidence type="ECO:0000256" key="1">
    <source>
        <dbReference type="ARBA" id="ARBA00001946"/>
    </source>
</evidence>
<dbReference type="SUPFAM" id="SSF52922">
    <property type="entry name" value="TK C-terminal domain-like"/>
    <property type="match status" value="1"/>
</dbReference>
<dbReference type="InterPro" id="IPR005477">
    <property type="entry name" value="Dxylulose-5-P_synthase"/>
</dbReference>
<sequence length="95" mass="10188">LDTELLERLARNHAVLVTVEEGSVGGFGSLVAQHLAHAGLLDGGLRFRPLVLPDTYIDHDNPKKQYDLAGLNAPQIAATARHALGRDETSQPARA</sequence>
<evidence type="ECO:0000256" key="3">
    <source>
        <dbReference type="ARBA" id="ARBA00022679"/>
    </source>
</evidence>
<gene>
    <name evidence="6" type="ORF">J8J14_21565</name>
</gene>
<feature type="non-terminal residue" evidence="6">
    <location>
        <position position="1"/>
    </location>
</feature>
<evidence type="ECO:0000313" key="7">
    <source>
        <dbReference type="Proteomes" id="UP000681594"/>
    </source>
</evidence>
<dbReference type="InterPro" id="IPR033248">
    <property type="entry name" value="Transketolase_C"/>
</dbReference>
<evidence type="ECO:0000256" key="4">
    <source>
        <dbReference type="ARBA" id="ARBA00023052"/>
    </source>
</evidence>
<reference evidence="6 7" key="1">
    <citation type="submission" date="2021-03" db="EMBL/GenBank/DDBJ databases">
        <authorList>
            <person name="So Y."/>
        </authorList>
    </citation>
    <scope>NUCLEOTIDE SEQUENCE [LARGE SCALE GENOMIC DNA]</scope>
    <source>
        <strain evidence="6 7">SSH11</strain>
    </source>
</reference>
<evidence type="ECO:0000313" key="6">
    <source>
        <dbReference type="EMBL" id="MBP0447359.1"/>
    </source>
</evidence>
<dbReference type="Pfam" id="PF02780">
    <property type="entry name" value="Transketolase_C"/>
    <property type="match status" value="1"/>
</dbReference>
<dbReference type="Proteomes" id="UP000681594">
    <property type="component" value="Unassembled WGS sequence"/>
</dbReference>
<protein>
    <submittedName>
        <fullName evidence="6">1-deoxy-D-xylulose-5-phosphate synthase</fullName>
        <ecNumber evidence="6">2.2.1.7</ecNumber>
    </submittedName>
</protein>
<proteinExistence type="predicted"/>
<dbReference type="PANTHER" id="PTHR43322">
    <property type="entry name" value="1-D-DEOXYXYLULOSE 5-PHOSPHATE SYNTHASE-RELATED"/>
    <property type="match status" value="1"/>
</dbReference>
<dbReference type="Gene3D" id="3.40.50.920">
    <property type="match status" value="1"/>
</dbReference>
<evidence type="ECO:0000256" key="2">
    <source>
        <dbReference type="ARBA" id="ARBA00011738"/>
    </source>
</evidence>
<keyword evidence="3 6" id="KW-0808">Transferase</keyword>
<dbReference type="EMBL" id="JAGIZB010000033">
    <property type="protein sequence ID" value="MBP0447359.1"/>
    <property type="molecule type" value="Genomic_DNA"/>
</dbReference>
<keyword evidence="4" id="KW-0786">Thiamine pyrophosphate</keyword>
<keyword evidence="7" id="KW-1185">Reference proteome</keyword>
<name>A0ABS4AJZ7_9PROT</name>
<dbReference type="EC" id="2.2.1.7" evidence="6"/>
<comment type="cofactor">
    <cofactor evidence="1">
        <name>Mg(2+)</name>
        <dbReference type="ChEBI" id="CHEBI:18420"/>
    </cofactor>
</comment>
<feature type="domain" description="Transketolase C-terminal" evidence="5">
    <location>
        <begin position="1"/>
        <end position="76"/>
    </location>
</feature>
<comment type="subunit">
    <text evidence="2">Homodimer.</text>
</comment>